<dbReference type="InterPro" id="IPR000277">
    <property type="entry name" value="Cys/Met-Metab_PyrdxlP-dep_enz"/>
</dbReference>
<dbReference type="Gene3D" id="3.40.640.10">
    <property type="entry name" value="Type I PLP-dependent aspartate aminotransferase-like (Major domain)"/>
    <property type="match status" value="1"/>
</dbReference>
<dbReference type="InterPro" id="IPR054542">
    <property type="entry name" value="Cys_met_metab_PP"/>
</dbReference>
<comment type="similarity">
    <text evidence="2 8">Belongs to the trans-sulfuration enzymes family.</text>
</comment>
<proteinExistence type="inferred from homology"/>
<protein>
    <submittedName>
        <fullName evidence="9">Cystathionine beta-lyase</fullName>
        <ecNumber evidence="9">4.4.1.13</ecNumber>
    </submittedName>
</protein>
<dbReference type="RefSeq" id="WP_377356135.1">
    <property type="nucleotide sequence ID" value="NZ_JBHTCM010000004.1"/>
</dbReference>
<dbReference type="EMBL" id="JBHTCM010000004">
    <property type="protein sequence ID" value="MFC7332002.1"/>
    <property type="molecule type" value="Genomic_DNA"/>
</dbReference>
<dbReference type="PANTHER" id="PTHR43500:SF1">
    <property type="entry name" value="CYSTATHIONINE BETA-LYASE-RELATED"/>
    <property type="match status" value="1"/>
</dbReference>
<dbReference type="Proteomes" id="UP001596456">
    <property type="component" value="Unassembled WGS sequence"/>
</dbReference>
<evidence type="ECO:0000256" key="5">
    <source>
        <dbReference type="ARBA" id="ARBA00046315"/>
    </source>
</evidence>
<evidence type="ECO:0000313" key="9">
    <source>
        <dbReference type="EMBL" id="MFC7332002.1"/>
    </source>
</evidence>
<comment type="cofactor">
    <cofactor evidence="1 8">
        <name>pyridoxal 5'-phosphate</name>
        <dbReference type="ChEBI" id="CHEBI:597326"/>
    </cofactor>
</comment>
<dbReference type="InterPro" id="IPR006233">
    <property type="entry name" value="Cys_b_lyase_bac"/>
</dbReference>
<evidence type="ECO:0000256" key="3">
    <source>
        <dbReference type="ARBA" id="ARBA00022898"/>
    </source>
</evidence>
<comment type="catalytic activity">
    <reaction evidence="6">
        <text>L,L-cystathionine + H2O = L-homocysteine + pyruvate + NH4(+)</text>
        <dbReference type="Rhea" id="RHEA:13965"/>
        <dbReference type="ChEBI" id="CHEBI:15361"/>
        <dbReference type="ChEBI" id="CHEBI:15377"/>
        <dbReference type="ChEBI" id="CHEBI:28938"/>
        <dbReference type="ChEBI" id="CHEBI:58161"/>
        <dbReference type="ChEBI" id="CHEBI:58199"/>
    </reaction>
</comment>
<evidence type="ECO:0000256" key="7">
    <source>
        <dbReference type="ARBA" id="ARBA00047625"/>
    </source>
</evidence>
<dbReference type="NCBIfam" id="TIGR01324">
    <property type="entry name" value="cysta_beta_ly_B"/>
    <property type="match status" value="1"/>
</dbReference>
<reference evidence="10" key="1">
    <citation type="journal article" date="2019" name="Int. J. Syst. Evol. Microbiol.">
        <title>The Global Catalogue of Microorganisms (GCM) 10K type strain sequencing project: providing services to taxonomists for standard genome sequencing and annotation.</title>
        <authorList>
            <consortium name="The Broad Institute Genomics Platform"/>
            <consortium name="The Broad Institute Genome Sequencing Center for Infectious Disease"/>
            <person name="Wu L."/>
            <person name="Ma J."/>
        </authorList>
    </citation>
    <scope>NUCLEOTIDE SEQUENCE [LARGE SCALE GENOMIC DNA]</scope>
    <source>
        <strain evidence="10">CGMCC 1.16275</strain>
    </source>
</reference>
<dbReference type="Gene3D" id="3.90.1150.10">
    <property type="entry name" value="Aspartate Aminotransferase, domain 1"/>
    <property type="match status" value="1"/>
</dbReference>
<name>A0ABW2KPR8_9PROT</name>
<comment type="caution">
    <text evidence="9">The sequence shown here is derived from an EMBL/GenBank/DDBJ whole genome shotgun (WGS) entry which is preliminary data.</text>
</comment>
<dbReference type="PIRSF" id="PIRSF001434">
    <property type="entry name" value="CGS"/>
    <property type="match status" value="1"/>
</dbReference>
<keyword evidence="4 9" id="KW-0456">Lyase</keyword>
<comment type="catalytic activity">
    <reaction evidence="7">
        <text>an S-substituted L-cysteine + H2O = a thiol + pyruvate + NH4(+)</text>
        <dbReference type="Rhea" id="RHEA:18121"/>
        <dbReference type="ChEBI" id="CHEBI:15361"/>
        <dbReference type="ChEBI" id="CHEBI:15377"/>
        <dbReference type="ChEBI" id="CHEBI:28938"/>
        <dbReference type="ChEBI" id="CHEBI:29256"/>
        <dbReference type="ChEBI" id="CHEBI:58717"/>
        <dbReference type="EC" id="4.4.1.13"/>
    </reaction>
</comment>
<dbReference type="Pfam" id="PF01053">
    <property type="entry name" value="Cys_Met_Meta_PP"/>
    <property type="match status" value="1"/>
</dbReference>
<dbReference type="EC" id="4.4.1.13" evidence="9"/>
<keyword evidence="3 8" id="KW-0663">Pyridoxal phosphate</keyword>
<evidence type="ECO:0000256" key="2">
    <source>
        <dbReference type="ARBA" id="ARBA00009077"/>
    </source>
</evidence>
<evidence type="ECO:0000256" key="6">
    <source>
        <dbReference type="ARBA" id="ARBA00047517"/>
    </source>
</evidence>
<dbReference type="InterPro" id="IPR015424">
    <property type="entry name" value="PyrdxlP-dep_Trfase"/>
</dbReference>
<dbReference type="SUPFAM" id="SSF53383">
    <property type="entry name" value="PLP-dependent transferases"/>
    <property type="match status" value="1"/>
</dbReference>
<evidence type="ECO:0000313" key="10">
    <source>
        <dbReference type="Proteomes" id="UP001596456"/>
    </source>
</evidence>
<evidence type="ECO:0000256" key="1">
    <source>
        <dbReference type="ARBA" id="ARBA00001933"/>
    </source>
</evidence>
<dbReference type="InterPro" id="IPR015421">
    <property type="entry name" value="PyrdxlP-dep_Trfase_major"/>
</dbReference>
<accession>A0ABW2KPR8</accession>
<keyword evidence="10" id="KW-1185">Reference proteome</keyword>
<dbReference type="PANTHER" id="PTHR43500">
    <property type="entry name" value="CYSTATHIONINE BETA-LYASE-RELATED"/>
    <property type="match status" value="1"/>
</dbReference>
<evidence type="ECO:0000256" key="8">
    <source>
        <dbReference type="RuleBase" id="RU362118"/>
    </source>
</evidence>
<dbReference type="GO" id="GO:0047804">
    <property type="term" value="F:cysteine-S-conjugate beta-lyase activity"/>
    <property type="evidence" value="ECO:0007669"/>
    <property type="project" value="UniProtKB-EC"/>
</dbReference>
<dbReference type="InterPro" id="IPR015422">
    <property type="entry name" value="PyrdxlP-dep_Trfase_small"/>
</dbReference>
<dbReference type="PROSITE" id="PS00868">
    <property type="entry name" value="CYS_MET_METAB_PP"/>
    <property type="match status" value="1"/>
</dbReference>
<sequence>MTADPDSTASSDLALSTRLAHLGRDPGGHAGAVNIPPYRASTILHPTLAAFLTPDPEYRSIRYGRTGTPSSHAFEEAMAELEGGCGAVAVGSGLQAITVALSAFVQAGDHILVTDSVYGPTRHFCGQMLARLGVETEFYDPGIGAGIAGLIRENTRLILLESPGSLTFEMQDVPAIVAAARARGCLTLIDNTWAAGVFFKPLALGVDVSIQAATKYVCGHSDATLGVIIAREESCRLAVKQSAVTLGAAAGADDLFLALRGLRTLPVRLVRHQETGIRLARWLAGQPEVRRVLHPALPDDPGHAMWQRDFTGACGLFAVELERIPQDALAAMLDGLSLFGMGYSWGGFESLILPAFPDRIRTAVPWRGRGTLIRLHAGLEDAEDLIRDLDRAFGRLRGARR</sequence>
<organism evidence="9 10">
    <name type="scientific">Rhodocista pekingensis</name>
    <dbReference type="NCBI Taxonomy" id="201185"/>
    <lineage>
        <taxon>Bacteria</taxon>
        <taxon>Pseudomonadati</taxon>
        <taxon>Pseudomonadota</taxon>
        <taxon>Alphaproteobacteria</taxon>
        <taxon>Rhodospirillales</taxon>
        <taxon>Azospirillaceae</taxon>
        <taxon>Rhodocista</taxon>
    </lineage>
</organism>
<evidence type="ECO:0000256" key="4">
    <source>
        <dbReference type="ARBA" id="ARBA00023239"/>
    </source>
</evidence>
<gene>
    <name evidence="9" type="primary">metC</name>
    <name evidence="9" type="ORF">ACFQPS_02405</name>
</gene>
<comment type="pathway">
    <text evidence="5">Amino-acid biosynthesis; L-methionine biosynthesis via de novo pathway; L-homocysteine from L-cystathionine: step 1/1.</text>
</comment>